<evidence type="ECO:0008006" key="4">
    <source>
        <dbReference type="Google" id="ProtNLM"/>
    </source>
</evidence>
<dbReference type="InterPro" id="IPR009279">
    <property type="entry name" value="Portal_Mu"/>
</dbReference>
<evidence type="ECO:0000256" key="1">
    <source>
        <dbReference type="SAM" id="MobiDB-lite"/>
    </source>
</evidence>
<dbReference type="AlphaFoldDB" id="A0A511QY35"/>
<evidence type="ECO:0000313" key="2">
    <source>
        <dbReference type="EMBL" id="GEM81897.1"/>
    </source>
</evidence>
<feature type="region of interest" description="Disordered" evidence="1">
    <location>
        <begin position="1"/>
        <end position="20"/>
    </location>
</feature>
<gene>
    <name evidence="2" type="ORF">MHY01S_00630</name>
</gene>
<evidence type="ECO:0000313" key="3">
    <source>
        <dbReference type="Proteomes" id="UP000321197"/>
    </source>
</evidence>
<sequence>MPILDQFGNPISGKPPAQHPSAVVGLSRPYANYPSRGLTPEKLARIIYEADEGYLEQQAELFSEMEERDGVLSQIMQDRKLSAIGIEWRIEPADNSPQARRLAEALREWWDNSDRVSWMLDLQDALGQGVSLVGMAWRRDGGMWFPGQLEHIDPRLLIWDTQQKRFLIQAEGYPQGYAPTFGQAIEHRYKARSGSPTRAGLMRTNAWWYLFKHYAIKDWVVYAEVYGQPYRLGKYDPATSKEEMEALERAVRALGSDAAGIISKDTEIEIIEVAKATGGPEVYRGIYEIANREMTLATLGQTLTTGEGEHGTQALGREHRRTRLDLLEADVAALSSTLRRDLATPFAIFNAGTDSARLAPKIIGIVEEPEDLAQQAKTLDILQQMGYPISLRWVAEKFGLPEPAQDERILLRLGTPQMAPQEARSPLAALERELRPGMMSGQQFIFEMIGAATEAAAQGLSPVLARLLQEIEAAQSPQQLRERLIELFPDLDTRALRQLVEAGWLMAELAGMLAQREDSR</sequence>
<dbReference type="EMBL" id="BJXL01000001">
    <property type="protein sequence ID" value="GEM81897.1"/>
    <property type="molecule type" value="Genomic_DNA"/>
</dbReference>
<reference evidence="2 3" key="1">
    <citation type="submission" date="2019-07" db="EMBL/GenBank/DDBJ databases">
        <title>Whole genome shotgun sequence of Meiothermus hypogaeus NBRC 106114.</title>
        <authorList>
            <person name="Hosoyama A."/>
            <person name="Uohara A."/>
            <person name="Ohji S."/>
            <person name="Ichikawa N."/>
        </authorList>
    </citation>
    <scope>NUCLEOTIDE SEQUENCE [LARGE SCALE GENOMIC DNA]</scope>
    <source>
        <strain evidence="2 3">NBRC 106114</strain>
    </source>
</reference>
<comment type="caution">
    <text evidence="2">The sequence shown here is derived from an EMBL/GenBank/DDBJ whole genome shotgun (WGS) entry which is preliminary data.</text>
</comment>
<dbReference type="RefSeq" id="WP_170148233.1">
    <property type="nucleotide sequence ID" value="NZ_BJXL01000001.1"/>
</dbReference>
<name>A0A511QY35_9DEIN</name>
<dbReference type="Proteomes" id="UP000321197">
    <property type="component" value="Unassembled WGS sequence"/>
</dbReference>
<protein>
    <recommendedName>
        <fullName evidence="4">Mu-like prophage FluMu protein gp29</fullName>
    </recommendedName>
</protein>
<accession>A0A511QY35</accession>
<dbReference type="Pfam" id="PF06074">
    <property type="entry name" value="Portal_Mu"/>
    <property type="match status" value="1"/>
</dbReference>
<proteinExistence type="predicted"/>
<organism evidence="2 3">
    <name type="scientific">Meiothermus hypogaeus NBRC 106114</name>
    <dbReference type="NCBI Taxonomy" id="1227553"/>
    <lineage>
        <taxon>Bacteria</taxon>
        <taxon>Thermotogati</taxon>
        <taxon>Deinococcota</taxon>
        <taxon>Deinococci</taxon>
        <taxon>Thermales</taxon>
        <taxon>Thermaceae</taxon>
        <taxon>Meiothermus</taxon>
    </lineage>
</organism>